<feature type="binding site" evidence="9">
    <location>
        <position position="377"/>
    </location>
    <ligand>
        <name>substrate</name>
    </ligand>
</feature>
<dbReference type="GO" id="GO:0010285">
    <property type="term" value="F:L,L-diaminopimelate aminotransferase activity"/>
    <property type="evidence" value="ECO:0007669"/>
    <property type="project" value="UniProtKB-UniRule"/>
</dbReference>
<feature type="binding site" evidence="9">
    <location>
        <position position="72"/>
    </location>
    <ligand>
        <name>pyridoxal 5'-phosphate</name>
        <dbReference type="ChEBI" id="CHEBI:597326"/>
    </ligand>
</feature>
<feature type="binding site" evidence="9">
    <location>
        <position position="246"/>
    </location>
    <ligand>
        <name>pyridoxal 5'-phosphate</name>
        <dbReference type="ChEBI" id="CHEBI:597326"/>
    </ligand>
</feature>
<evidence type="ECO:0000256" key="2">
    <source>
        <dbReference type="ARBA" id="ARBA00004982"/>
    </source>
</evidence>
<comment type="catalytic activity">
    <reaction evidence="8 9">
        <text>(2S,6S)-2,6-diaminopimelate + 2-oxoglutarate = (S)-2,3,4,5-tetrahydrodipicolinate + L-glutamate + H2O + H(+)</text>
        <dbReference type="Rhea" id="RHEA:23988"/>
        <dbReference type="ChEBI" id="CHEBI:15377"/>
        <dbReference type="ChEBI" id="CHEBI:15378"/>
        <dbReference type="ChEBI" id="CHEBI:16810"/>
        <dbReference type="ChEBI" id="CHEBI:16845"/>
        <dbReference type="ChEBI" id="CHEBI:29985"/>
        <dbReference type="ChEBI" id="CHEBI:57609"/>
        <dbReference type="EC" id="2.6.1.83"/>
    </reaction>
</comment>
<evidence type="ECO:0000256" key="8">
    <source>
        <dbReference type="ARBA" id="ARBA00051934"/>
    </source>
</evidence>
<protein>
    <recommendedName>
        <fullName evidence="4 9">LL-diaminopimelate aminotransferase</fullName>
        <shortName evidence="9">DAP-AT</shortName>
        <shortName evidence="9">DAP-aminotransferase</shortName>
        <shortName evidence="9">LL-DAP-aminotransferase</shortName>
        <ecNumber evidence="3 9">2.6.1.83</ecNumber>
    </recommendedName>
</protein>
<dbReference type="Pfam" id="PF00155">
    <property type="entry name" value="Aminotran_1_2"/>
    <property type="match status" value="1"/>
</dbReference>
<proteinExistence type="inferred from homology"/>
<sequence length="403" mass="45127">MAKFNENFLDLKESYLFSEVAKRVAAFHQKCPDRTVIRLGIGDVTLPLGKTVVEAIHTAADEMGRAESFRGYGPEQGYDFLREAIQAHYSTFGVSLDTDEIFVSDGAKSDTGNITDLFSKENTVMIPDPVYPVYVDTNTMNGRNIVFINGTAENDFLPMPDRSVHADIIYICSPNNPTGACYNRTQLREWVDYALENDAVILFDSAYECFISDSDLPHSIYEIDGAEKCAVEFCSLSKTAGFTGTRCGYTVVPKAIRSVTSDGREMSLNRMWNRRQCTKFNGVPYIVQRAAAAVFSEEGMKEARKMIAHYMENARIIADTMKQTGISFTGGINSPYIWFECPFGMNSWEFFDFMLERAGVVGTPGAGFGENGTHWFRLTAFNSKENTVEAMRRFTELLNTDPS</sequence>
<comment type="function">
    <text evidence="9">Involved in the synthesis of meso-diaminopimelate (m-DAP or DL-DAP), required for both lysine and peptidoglycan biosynthesis. Catalyzes the direct conversion of tetrahydrodipicolinate to LL-diaminopimelate.</text>
</comment>
<evidence type="ECO:0000256" key="9">
    <source>
        <dbReference type="HAMAP-Rule" id="MF_01642"/>
    </source>
</evidence>
<dbReference type="GO" id="GO:0030170">
    <property type="term" value="F:pyridoxal phosphate binding"/>
    <property type="evidence" value="ECO:0007669"/>
    <property type="project" value="UniProtKB-UniRule"/>
</dbReference>
<feature type="binding site" evidence="9">
    <location>
        <position position="281"/>
    </location>
    <ligand>
        <name>pyridoxal 5'-phosphate</name>
        <dbReference type="ChEBI" id="CHEBI:597326"/>
    </ligand>
</feature>
<evidence type="ECO:0000313" key="12">
    <source>
        <dbReference type="Proteomes" id="UP000019365"/>
    </source>
</evidence>
<dbReference type="CDD" id="cd00609">
    <property type="entry name" value="AAT_like"/>
    <property type="match status" value="1"/>
</dbReference>
<comment type="subunit">
    <text evidence="9">Homodimer.</text>
</comment>
<dbReference type="OrthoDB" id="9813612at2"/>
<dbReference type="InterPro" id="IPR015424">
    <property type="entry name" value="PyrdxlP-dep_Trfase"/>
</dbReference>
<feature type="binding site" evidence="9">
    <location>
        <begin position="107"/>
        <end position="108"/>
    </location>
    <ligand>
        <name>pyridoxal 5'-phosphate</name>
        <dbReference type="ChEBI" id="CHEBI:597326"/>
    </ligand>
</feature>
<feature type="binding site" evidence="9">
    <location>
        <position position="131"/>
    </location>
    <ligand>
        <name>substrate</name>
    </ligand>
</feature>
<feature type="binding site" evidence="9">
    <location>
        <position position="281"/>
    </location>
    <ligand>
        <name>substrate</name>
    </ligand>
</feature>
<dbReference type="GO" id="GO:0033362">
    <property type="term" value="P:lysine biosynthetic process via diaminopimelate, diaminopimelate-aminotransferase pathway"/>
    <property type="evidence" value="ECO:0007669"/>
    <property type="project" value="UniProtKB-UniRule"/>
</dbReference>
<evidence type="ECO:0000256" key="3">
    <source>
        <dbReference type="ARBA" id="ARBA00013138"/>
    </source>
</evidence>
<comment type="cofactor">
    <cofactor evidence="1 9">
        <name>pyridoxal 5'-phosphate</name>
        <dbReference type="ChEBI" id="CHEBI:597326"/>
    </cofactor>
</comment>
<feature type="domain" description="Aminotransferase class I/classII large" evidence="10">
    <location>
        <begin position="35"/>
        <end position="390"/>
    </location>
</feature>
<dbReference type="NCBIfam" id="TIGR03542">
    <property type="entry name" value="DAPAT_plant"/>
    <property type="match status" value="1"/>
</dbReference>
<dbReference type="AlphaFoldDB" id="W7UZL5"/>
<feature type="binding site" evidence="9">
    <location>
        <position position="15"/>
    </location>
    <ligand>
        <name>substrate</name>
    </ligand>
</feature>
<feature type="binding site" evidence="9">
    <location>
        <position position="176"/>
    </location>
    <ligand>
        <name>pyridoxal 5'-phosphate</name>
        <dbReference type="ChEBI" id="CHEBI:597326"/>
    </ligand>
</feature>
<dbReference type="HAMAP" id="MF_01642">
    <property type="entry name" value="DapL_aminotrans_1"/>
    <property type="match status" value="1"/>
</dbReference>
<accession>W7UZL5</accession>
<feature type="binding site" evidence="9">
    <location>
        <begin position="235"/>
        <end position="237"/>
    </location>
    <ligand>
        <name>pyridoxal 5'-phosphate</name>
        <dbReference type="ChEBI" id="CHEBI:597326"/>
    </ligand>
</feature>
<dbReference type="Gene3D" id="3.40.640.10">
    <property type="entry name" value="Type I PLP-dependent aspartate aminotransferase-like (Major domain)"/>
    <property type="match status" value="1"/>
</dbReference>
<dbReference type="FunFam" id="3.40.640.10:FF:000099">
    <property type="entry name" value="LL-diaminopimelate aminotransferase, chloroplastic"/>
    <property type="match status" value="1"/>
</dbReference>
<evidence type="ECO:0000313" key="11">
    <source>
        <dbReference type="EMBL" id="EWM53932.1"/>
    </source>
</evidence>
<dbReference type="InterPro" id="IPR004839">
    <property type="entry name" value="Aminotransferase_I/II_large"/>
</dbReference>
<name>W7UZL5_RUMFL</name>
<dbReference type="InterPro" id="IPR015422">
    <property type="entry name" value="PyrdxlP-dep_Trfase_small"/>
</dbReference>
<evidence type="ECO:0000256" key="4">
    <source>
        <dbReference type="ARBA" id="ARBA00018052"/>
    </source>
</evidence>
<evidence type="ECO:0000256" key="5">
    <source>
        <dbReference type="ARBA" id="ARBA00022576"/>
    </source>
</evidence>
<feature type="binding site" evidence="9">
    <location>
        <position position="42"/>
    </location>
    <ligand>
        <name>substrate</name>
    </ligand>
</feature>
<dbReference type="InterPro" id="IPR019942">
    <property type="entry name" value="DapL/ALD1"/>
</dbReference>
<feature type="modified residue" description="N6-(pyridoxal phosphate)lysine" evidence="9">
    <location>
        <position position="238"/>
    </location>
</feature>
<gene>
    <name evidence="9" type="primary">dapL</name>
    <name evidence="11" type="ORF">RF007C_09480</name>
</gene>
<keyword evidence="6 9" id="KW-0808">Transferase</keyword>
<keyword evidence="5 9" id="KW-0032">Aminotransferase</keyword>
<feature type="binding site" evidence="9">
    <location>
        <position position="207"/>
    </location>
    <ligand>
        <name>pyridoxal 5'-phosphate</name>
        <dbReference type="ChEBI" id="CHEBI:597326"/>
    </ligand>
</feature>
<evidence type="ECO:0000259" key="10">
    <source>
        <dbReference type="Pfam" id="PF00155"/>
    </source>
</evidence>
<dbReference type="EC" id="2.6.1.83" evidence="3 9"/>
<dbReference type="InterPro" id="IPR015421">
    <property type="entry name" value="PyrdxlP-dep_Trfase_major"/>
</dbReference>
<dbReference type="Gene3D" id="3.90.1150.10">
    <property type="entry name" value="Aspartate Aminotransferase, domain 1"/>
    <property type="match status" value="1"/>
</dbReference>
<comment type="pathway">
    <text evidence="2 9">Amino-acid biosynthesis; L-lysine biosynthesis via DAP pathway; LL-2,6-diaminopimelate from (S)-tetrahydrodipicolinate (aminotransferase route): step 1/1.</text>
</comment>
<organism evidence="11 12">
    <name type="scientific">Ruminococcus flavefaciens 007c</name>
    <dbReference type="NCBI Taxonomy" id="1341157"/>
    <lineage>
        <taxon>Bacteria</taxon>
        <taxon>Bacillati</taxon>
        <taxon>Bacillota</taxon>
        <taxon>Clostridia</taxon>
        <taxon>Eubacteriales</taxon>
        <taxon>Oscillospiraceae</taxon>
        <taxon>Ruminococcus</taxon>
    </lineage>
</organism>
<dbReference type="UniPathway" id="UPA00034">
    <property type="reaction ID" value="UER00466"/>
</dbReference>
<keyword evidence="7 9" id="KW-0663">Pyridoxal phosphate</keyword>
<feature type="binding site" evidence="9">
    <location>
        <position position="108"/>
    </location>
    <ligand>
        <name>substrate</name>
    </ligand>
</feature>
<dbReference type="RefSeq" id="WP_037298902.1">
    <property type="nucleotide sequence ID" value="NZ_ATAX01000023.1"/>
</dbReference>
<evidence type="ECO:0000256" key="6">
    <source>
        <dbReference type="ARBA" id="ARBA00022679"/>
    </source>
</evidence>
<comment type="caution">
    <text evidence="11">The sequence shown here is derived from an EMBL/GenBank/DDBJ whole genome shotgun (WGS) entry which is preliminary data.</text>
</comment>
<feature type="binding site" evidence="9">
    <location>
        <position position="176"/>
    </location>
    <ligand>
        <name>substrate</name>
    </ligand>
</feature>
<reference evidence="11 12" key="1">
    <citation type="journal article" date="2014" name="PLoS ONE">
        <title>Rumen cellulosomics: divergent fiber-degrading strategies revealed by comparative genome-wide analysis of six ruminococcal strains.</title>
        <authorList>
            <person name="Dassa B."/>
            <person name="Borovok I."/>
            <person name="Ruimy-Israeli V."/>
            <person name="Lamed R."/>
            <person name="Flint H.J."/>
            <person name="Duncan S.H."/>
            <person name="Henrissat B."/>
            <person name="Coutinho P."/>
            <person name="Morrison M."/>
            <person name="Mosoni P."/>
            <person name="Yeoman C.J."/>
            <person name="White B.A."/>
            <person name="Bayer E.A."/>
        </authorList>
    </citation>
    <scope>NUCLEOTIDE SEQUENCE [LARGE SCALE GENOMIC DNA]</scope>
    <source>
        <strain evidence="11 12">007c</strain>
    </source>
</reference>
<keyword evidence="12" id="KW-1185">Reference proteome</keyword>
<dbReference type="EMBL" id="ATAX01000023">
    <property type="protein sequence ID" value="EWM53932.1"/>
    <property type="molecule type" value="Genomic_DNA"/>
</dbReference>
<feature type="binding site" evidence="9">
    <location>
        <position position="131"/>
    </location>
    <ligand>
        <name>pyridoxal 5'-phosphate</name>
        <dbReference type="ChEBI" id="CHEBI:597326"/>
    </ligand>
</feature>
<dbReference type="eggNOG" id="COG0436">
    <property type="taxonomic scope" value="Bacteria"/>
</dbReference>
<comment type="similarity">
    <text evidence="9">Belongs to the class-I pyridoxal-phosphate-dependent aminotransferase family. LL-diaminopimelate aminotransferase subfamily.</text>
</comment>
<evidence type="ECO:0000256" key="7">
    <source>
        <dbReference type="ARBA" id="ARBA00022898"/>
    </source>
</evidence>
<dbReference type="Proteomes" id="UP000019365">
    <property type="component" value="Unassembled WGS sequence"/>
</dbReference>
<dbReference type="SUPFAM" id="SSF53383">
    <property type="entry name" value="PLP-dependent transferases"/>
    <property type="match status" value="1"/>
</dbReference>
<dbReference type="PANTHER" id="PTHR43144">
    <property type="entry name" value="AMINOTRANSFERASE"/>
    <property type="match status" value="1"/>
</dbReference>
<dbReference type="PATRIC" id="fig|1341157.4.peg.1581"/>
<evidence type="ECO:0000256" key="1">
    <source>
        <dbReference type="ARBA" id="ARBA00001933"/>
    </source>
</evidence>